<sequence>MPLSSKLDRKLRAAEESSDGEEYYEVTDRSSSPSVIETGQGGELLESEEEDGSEDEEMSDVEEDDAQAQMSKVSFGALAKAQDAISKQQSADRKRKRGDESSKSQEDKLQALRERLQEIKAAKLAQGGSAQPKSKARKTQSSRESVAERQEDDDDDSGSDSDAAPHSRSSKHAPAVQSSKRAVTRKRQVVDAKKPKFRDPRFDTGPPADENTLGKRYGFLNDYKESEMNDLREAIKKTKNEADKEKLKKKLTSMESQQKAQRNKDQQHGILQEHRKKEKELIKQGKKPFFLKKSEQKKMALVERFQNMKSKDRDRAIERRRKKATAKERRNMPDERRGV</sequence>
<evidence type="ECO:0000313" key="12">
    <source>
        <dbReference type="EMBL" id="KAK3216701.1"/>
    </source>
</evidence>
<dbReference type="GO" id="GO:0030686">
    <property type="term" value="C:90S preribosome"/>
    <property type="evidence" value="ECO:0007669"/>
    <property type="project" value="TreeGrafter"/>
</dbReference>
<feature type="region of interest" description="Disordered" evidence="11">
    <location>
        <begin position="1"/>
        <end position="216"/>
    </location>
</feature>
<dbReference type="AlphaFoldDB" id="A0AAN6M997"/>
<evidence type="ECO:0000256" key="7">
    <source>
        <dbReference type="ARBA" id="ARBA00023242"/>
    </source>
</evidence>
<evidence type="ECO:0000256" key="3">
    <source>
        <dbReference type="ARBA" id="ARBA00011167"/>
    </source>
</evidence>
<dbReference type="Pfam" id="PF06102">
    <property type="entry name" value="RRP36"/>
    <property type="match status" value="1"/>
</dbReference>
<keyword evidence="4 10" id="KW-0690">Ribosome biogenesis</keyword>
<evidence type="ECO:0000256" key="8">
    <source>
        <dbReference type="ARBA" id="ARBA00023274"/>
    </source>
</evidence>
<comment type="function">
    <text evidence="9 10">Component of the 90S pre-ribosome involved in the maturation of rRNAs. Required for early cleavages of the pre-RNAs in the 40S ribosomal subunit maturation pathway.</text>
</comment>
<evidence type="ECO:0000256" key="6">
    <source>
        <dbReference type="ARBA" id="ARBA00023054"/>
    </source>
</evidence>
<dbReference type="PANTHER" id="PTHR21738">
    <property type="entry name" value="RIBOSOMAL RNA PROCESSING PROTEIN 36 HOMOLOG"/>
    <property type="match status" value="1"/>
</dbReference>
<keyword evidence="6" id="KW-0175">Coiled coil</keyword>
<feature type="compositionally biased region" description="Basic and acidic residues" evidence="11">
    <location>
        <begin position="292"/>
        <end position="301"/>
    </location>
</feature>
<dbReference type="EMBL" id="WVTA01000001">
    <property type="protein sequence ID" value="KAK3216701.1"/>
    <property type="molecule type" value="Genomic_DNA"/>
</dbReference>
<evidence type="ECO:0000256" key="4">
    <source>
        <dbReference type="ARBA" id="ARBA00022517"/>
    </source>
</evidence>
<comment type="caution">
    <text evidence="12">The sequence shown here is derived from an EMBL/GenBank/DDBJ whole genome shotgun (WGS) entry which is preliminary data.</text>
</comment>
<comment type="similarity">
    <text evidence="2 10">Belongs to the RRP36 family.</text>
</comment>
<name>A0AAN6M997_9PLEO</name>
<feature type="region of interest" description="Disordered" evidence="11">
    <location>
        <begin position="237"/>
        <end position="339"/>
    </location>
</feature>
<organism evidence="12 13">
    <name type="scientific">Pseudopithomyces chartarum</name>
    <dbReference type="NCBI Taxonomy" id="1892770"/>
    <lineage>
        <taxon>Eukaryota</taxon>
        <taxon>Fungi</taxon>
        <taxon>Dikarya</taxon>
        <taxon>Ascomycota</taxon>
        <taxon>Pezizomycotina</taxon>
        <taxon>Dothideomycetes</taxon>
        <taxon>Pleosporomycetidae</taxon>
        <taxon>Pleosporales</taxon>
        <taxon>Massarineae</taxon>
        <taxon>Didymosphaeriaceae</taxon>
        <taxon>Pseudopithomyces</taxon>
    </lineage>
</organism>
<feature type="compositionally biased region" description="Acidic residues" evidence="11">
    <location>
        <begin position="150"/>
        <end position="159"/>
    </location>
</feature>
<evidence type="ECO:0000256" key="9">
    <source>
        <dbReference type="ARBA" id="ARBA00025053"/>
    </source>
</evidence>
<gene>
    <name evidence="12" type="ORF">GRF29_1g668823</name>
</gene>
<accession>A0AAN6M997</accession>
<dbReference type="GO" id="GO:0005730">
    <property type="term" value="C:nucleolus"/>
    <property type="evidence" value="ECO:0007669"/>
    <property type="project" value="UniProtKB-SubCell"/>
</dbReference>
<evidence type="ECO:0000256" key="10">
    <source>
        <dbReference type="RuleBase" id="RU368027"/>
    </source>
</evidence>
<feature type="compositionally biased region" description="Basic and acidic residues" evidence="11">
    <location>
        <begin position="1"/>
        <end position="15"/>
    </location>
</feature>
<feature type="compositionally biased region" description="Acidic residues" evidence="11">
    <location>
        <begin position="16"/>
        <end position="25"/>
    </location>
</feature>
<protein>
    <recommendedName>
        <fullName evidence="10">rRNA biogenesis protein RRP36</fullName>
    </recommendedName>
</protein>
<dbReference type="PANTHER" id="PTHR21738:SF0">
    <property type="entry name" value="RIBOSOMAL RNA PROCESSING PROTEIN 36 HOMOLOG"/>
    <property type="match status" value="1"/>
</dbReference>
<evidence type="ECO:0000256" key="11">
    <source>
        <dbReference type="SAM" id="MobiDB-lite"/>
    </source>
</evidence>
<feature type="compositionally biased region" description="Basic and acidic residues" evidence="11">
    <location>
        <begin position="237"/>
        <end position="246"/>
    </location>
</feature>
<feature type="compositionally biased region" description="Basic and acidic residues" evidence="11">
    <location>
        <begin position="188"/>
        <end position="202"/>
    </location>
</feature>
<proteinExistence type="inferred from homology"/>
<comment type="subunit">
    <text evidence="3 10">Associates with 90S and pre-40S pre-ribosomal particles.</text>
</comment>
<dbReference type="Proteomes" id="UP001280581">
    <property type="component" value="Unassembled WGS sequence"/>
</dbReference>
<reference evidence="12 13" key="1">
    <citation type="submission" date="2021-02" db="EMBL/GenBank/DDBJ databases">
        <title>Genome assembly of Pseudopithomyces chartarum.</title>
        <authorList>
            <person name="Jauregui R."/>
            <person name="Singh J."/>
            <person name="Voisey C."/>
        </authorList>
    </citation>
    <scope>NUCLEOTIDE SEQUENCE [LARGE SCALE GENOMIC DNA]</scope>
    <source>
        <strain evidence="12 13">AGR01</strain>
    </source>
</reference>
<feature type="compositionally biased region" description="Basic and acidic residues" evidence="11">
    <location>
        <begin position="262"/>
        <end position="283"/>
    </location>
</feature>
<comment type="subcellular location">
    <subcellularLocation>
        <location evidence="1 10">Nucleus</location>
        <location evidence="1 10">Nucleolus</location>
    </subcellularLocation>
</comment>
<keyword evidence="8 10" id="KW-0687">Ribonucleoprotein</keyword>
<feature type="compositionally biased region" description="Basic and acidic residues" evidence="11">
    <location>
        <begin position="97"/>
        <end position="121"/>
    </location>
</feature>
<keyword evidence="7 10" id="KW-0539">Nucleus</keyword>
<evidence type="ECO:0000313" key="13">
    <source>
        <dbReference type="Proteomes" id="UP001280581"/>
    </source>
</evidence>
<feature type="compositionally biased region" description="Acidic residues" evidence="11">
    <location>
        <begin position="45"/>
        <end position="66"/>
    </location>
</feature>
<dbReference type="GO" id="GO:0000462">
    <property type="term" value="P:maturation of SSU-rRNA from tricistronic rRNA transcript (SSU-rRNA, 5.8S rRNA, LSU-rRNA)"/>
    <property type="evidence" value="ECO:0007669"/>
    <property type="project" value="TreeGrafter"/>
</dbReference>
<evidence type="ECO:0000256" key="5">
    <source>
        <dbReference type="ARBA" id="ARBA00022552"/>
    </source>
</evidence>
<keyword evidence="5 10" id="KW-0698">rRNA processing</keyword>
<dbReference type="InterPro" id="IPR009292">
    <property type="entry name" value="RRP36"/>
</dbReference>
<feature type="compositionally biased region" description="Basic and acidic residues" evidence="11">
    <location>
        <begin position="325"/>
        <end position="339"/>
    </location>
</feature>
<evidence type="ECO:0000256" key="2">
    <source>
        <dbReference type="ARBA" id="ARBA00009418"/>
    </source>
</evidence>
<keyword evidence="13" id="KW-1185">Reference proteome</keyword>
<evidence type="ECO:0000256" key="1">
    <source>
        <dbReference type="ARBA" id="ARBA00004604"/>
    </source>
</evidence>